<dbReference type="InterPro" id="IPR002073">
    <property type="entry name" value="PDEase_catalytic_dom"/>
</dbReference>
<dbReference type="GO" id="GO:0007165">
    <property type="term" value="P:signal transduction"/>
    <property type="evidence" value="ECO:0007669"/>
    <property type="project" value="InterPro"/>
</dbReference>
<evidence type="ECO:0000256" key="1">
    <source>
        <dbReference type="ARBA" id="ARBA00022723"/>
    </source>
</evidence>
<evidence type="ECO:0000256" key="2">
    <source>
        <dbReference type="ARBA" id="ARBA00022801"/>
    </source>
</evidence>
<dbReference type="InterPro" id="IPR003607">
    <property type="entry name" value="HD/PDEase_dom"/>
</dbReference>
<evidence type="ECO:0000259" key="3">
    <source>
        <dbReference type="PROSITE" id="PS51845"/>
    </source>
</evidence>
<keyword evidence="5" id="KW-1185">Reference proteome</keyword>
<gene>
    <name evidence="4" type="primary">PDE1B_2</name>
    <name evidence="4" type="ORF">FOL47_001984</name>
</gene>
<organism evidence="4 5">
    <name type="scientific">Perkinsus chesapeaki</name>
    <name type="common">Clam parasite</name>
    <name type="synonym">Perkinsus andrewsi</name>
    <dbReference type="NCBI Taxonomy" id="330153"/>
    <lineage>
        <taxon>Eukaryota</taxon>
        <taxon>Sar</taxon>
        <taxon>Alveolata</taxon>
        <taxon>Perkinsozoa</taxon>
        <taxon>Perkinsea</taxon>
        <taxon>Perkinsida</taxon>
        <taxon>Perkinsidae</taxon>
        <taxon>Perkinsus</taxon>
    </lineage>
</organism>
<evidence type="ECO:0000313" key="5">
    <source>
        <dbReference type="Proteomes" id="UP000591131"/>
    </source>
</evidence>
<dbReference type="PROSITE" id="PS00126">
    <property type="entry name" value="PDEASE_I_1"/>
    <property type="match status" value="1"/>
</dbReference>
<dbReference type="SUPFAM" id="SSF109604">
    <property type="entry name" value="HD-domain/PDEase-like"/>
    <property type="match status" value="1"/>
</dbReference>
<dbReference type="EMBL" id="JAAPAO010000150">
    <property type="protein sequence ID" value="KAF4670517.1"/>
    <property type="molecule type" value="Genomic_DNA"/>
</dbReference>
<dbReference type="Pfam" id="PF00233">
    <property type="entry name" value="PDEase_I"/>
    <property type="match status" value="1"/>
</dbReference>
<reference evidence="4 5" key="1">
    <citation type="submission" date="2020-04" db="EMBL/GenBank/DDBJ databases">
        <title>Perkinsus chesapeaki whole genome sequence.</title>
        <authorList>
            <person name="Bogema D.R."/>
        </authorList>
    </citation>
    <scope>NUCLEOTIDE SEQUENCE [LARGE SCALE GENOMIC DNA]</scope>
    <source>
        <strain evidence="4">ATCC PRA-425</strain>
    </source>
</reference>
<keyword evidence="1" id="KW-0479">Metal-binding</keyword>
<dbReference type="OrthoDB" id="189220at2759"/>
<feature type="domain" description="PDEase" evidence="3">
    <location>
        <begin position="15"/>
        <end position="330"/>
    </location>
</feature>
<dbReference type="InterPro" id="IPR036971">
    <property type="entry name" value="PDEase_catalytic_dom_sf"/>
</dbReference>
<sequence length="407" mass="45243">MPAAGSLEEATGSEEDVNYINVWKRYESDLEESLTDPSWSIFEFIETIPVRRELVRVVGMFLVHRILRGTQYENKVDLRAVSAFLGMVQAGYKQTYGYHTMIHSADTAITIYHMIQVFEEPKGIHPLDELAAVLAAFGHDVGHPGWSNSLAKALGMGEAEDPHPLESMHARETTRMLSIAGLDGLLGDRRVRMMEEMIVCTCMDYHTFMLEKARTYAAEDLQTRLSILLHCADISNPTKEAKLSQQWSIRCSFEFWREHDLSREIGVVPPPSVPPRSLTSPGYALCQLGFYKNVALPLFEALDSESEWACRLRCNIQARIDLIAAYAPTRSTVASVTWQPTAAEASQPIEEREAVVVIEDQAEPSCSEDGIPSATPSLSSDPIIIDGGLSSHRRRSSLFRIAAAGGK</sequence>
<dbReference type="GO" id="GO:0004114">
    <property type="term" value="F:3',5'-cyclic-nucleotide phosphodiesterase activity"/>
    <property type="evidence" value="ECO:0007669"/>
    <property type="project" value="InterPro"/>
</dbReference>
<dbReference type="InterPro" id="IPR023174">
    <property type="entry name" value="PDEase_CS"/>
</dbReference>
<dbReference type="GO" id="GO:0046872">
    <property type="term" value="F:metal ion binding"/>
    <property type="evidence" value="ECO:0007669"/>
    <property type="project" value="UniProtKB-KW"/>
</dbReference>
<dbReference type="PANTHER" id="PTHR11347">
    <property type="entry name" value="CYCLIC NUCLEOTIDE PHOSPHODIESTERASE"/>
    <property type="match status" value="1"/>
</dbReference>
<protein>
    <submittedName>
        <fullName evidence="4">Calcium/calmodulin-dependent 3',5'-cyclic nucleotide phosphodiesterase 1B</fullName>
    </submittedName>
</protein>
<dbReference type="PROSITE" id="PS51845">
    <property type="entry name" value="PDEASE_I_2"/>
    <property type="match status" value="1"/>
</dbReference>
<proteinExistence type="predicted"/>
<comment type="caution">
    <text evidence="4">The sequence shown here is derived from an EMBL/GenBank/DDBJ whole genome shotgun (WGS) entry which is preliminary data.</text>
</comment>
<name>A0A7J6MGF4_PERCH</name>
<dbReference type="SMART" id="SM00471">
    <property type="entry name" value="HDc"/>
    <property type="match status" value="1"/>
</dbReference>
<dbReference type="AlphaFoldDB" id="A0A7J6MGF4"/>
<dbReference type="CDD" id="cd00077">
    <property type="entry name" value="HDc"/>
    <property type="match status" value="1"/>
</dbReference>
<evidence type="ECO:0000313" key="4">
    <source>
        <dbReference type="EMBL" id="KAF4670517.1"/>
    </source>
</evidence>
<keyword evidence="2" id="KW-0378">Hydrolase</keyword>
<dbReference type="Gene3D" id="1.10.1300.10">
    <property type="entry name" value="3'5'-cyclic nucleotide phosphodiesterase, catalytic domain"/>
    <property type="match status" value="1"/>
</dbReference>
<dbReference type="Proteomes" id="UP000591131">
    <property type="component" value="Unassembled WGS sequence"/>
</dbReference>
<accession>A0A7J6MGF4</accession>